<keyword evidence="9" id="KW-1185">Reference proteome</keyword>
<dbReference type="RefSeq" id="XP_067077806.1">
    <property type="nucleotide sequence ID" value="XM_067221705.1"/>
</dbReference>
<dbReference type="Proteomes" id="UP000195570">
    <property type="component" value="Unassembled WGS sequence"/>
</dbReference>
<dbReference type="GeneID" id="92378810"/>
<dbReference type="PANTHER" id="PTHR13530">
    <property type="entry name" value="TBC1 DOMAIN FAMILY MEMBER 7"/>
    <property type="match status" value="1"/>
</dbReference>
<reference evidence="8" key="1">
    <citation type="submission" date="2016-09" db="EMBL/GenBank/DDBJ databases">
        <authorList>
            <person name="Hebert L."/>
            <person name="Moumen B."/>
        </authorList>
    </citation>
    <scope>NUCLEOTIDE SEQUENCE [LARGE SCALE GENOMIC DNA]</scope>
    <source>
        <strain evidence="8">OVI</strain>
    </source>
</reference>
<evidence type="ECO:0000256" key="1">
    <source>
        <dbReference type="ARBA" id="ARBA00004514"/>
    </source>
</evidence>
<evidence type="ECO:0000313" key="8">
    <source>
        <dbReference type="EMBL" id="SCU66350.1"/>
    </source>
</evidence>
<protein>
    <recommendedName>
        <fullName evidence="3">TBC1 domain family member 7</fullName>
    </recommendedName>
</protein>
<dbReference type="InterPro" id="IPR000195">
    <property type="entry name" value="Rab-GAP-TBC_dom"/>
</dbReference>
<gene>
    <name evidence="8" type="ORF">TEOVI_000487000</name>
</gene>
<dbReference type="GO" id="GO:0005096">
    <property type="term" value="F:GTPase activator activity"/>
    <property type="evidence" value="ECO:0007669"/>
    <property type="project" value="TreeGrafter"/>
</dbReference>
<dbReference type="SUPFAM" id="SSF47923">
    <property type="entry name" value="Ypt/Rab-GAP domain of gyp1p"/>
    <property type="match status" value="2"/>
</dbReference>
<evidence type="ECO:0000313" key="9">
    <source>
        <dbReference type="Proteomes" id="UP000195570"/>
    </source>
</evidence>
<evidence type="ECO:0000256" key="2">
    <source>
        <dbReference type="ARBA" id="ARBA00004656"/>
    </source>
</evidence>
<dbReference type="AlphaFoldDB" id="A0A1G4I3J4"/>
<sequence>MKGDDSVHGDATTDLQSPREDVVTMASDGDHMIRKSLKDSNSDAPIFGELLDAEVTVNPMKLREASRAGIPPLYRSAVYRYLLGVSFVDKSREMTVERMQEKDFEQLEATFAQIVACDEKGGSTRCHASHALFAANCDTMMTRRESKFVNGYRCSDRFSTFGCTTWLAVLARLKYMPQFVGNHERRQRIESAWRALYVCHSEATPDEVNYIFELAIAFEAVYSTARDIYFSVESIYHLLTHHNNVLQNKQCLQHHCGVFLMLFRATNFELYRHFVTEGVSVLDWVPGILTTLLAGRLHVEDLLRLWDVYFADAQNCLGFPLHPYVCLAILAEMTEVLIECEKSGIIELLQNMPRMRMGCIIQRAIALKESVLSQGLL</sequence>
<comment type="caution">
    <text evidence="8">The sequence shown here is derived from an EMBL/GenBank/DDBJ whole genome shotgun (WGS) entry which is preliminary data.</text>
</comment>
<dbReference type="Pfam" id="PF00566">
    <property type="entry name" value="RabGAP-TBC"/>
    <property type="match status" value="1"/>
</dbReference>
<dbReference type="GO" id="GO:0005765">
    <property type="term" value="C:lysosomal membrane"/>
    <property type="evidence" value="ECO:0007669"/>
    <property type="project" value="UniProtKB-SubCell"/>
</dbReference>
<evidence type="ECO:0000259" key="7">
    <source>
        <dbReference type="Pfam" id="PF00566"/>
    </source>
</evidence>
<dbReference type="PANTHER" id="PTHR13530:SF3">
    <property type="entry name" value="TBC1 DOMAIN FAMILY MEMBER 7"/>
    <property type="match status" value="1"/>
</dbReference>
<comment type="subcellular location">
    <subcellularLocation>
        <location evidence="1">Cytoplasm</location>
        <location evidence="1">Cytosol</location>
    </subcellularLocation>
    <subcellularLocation>
        <location evidence="2">Lysosome membrane</location>
    </subcellularLocation>
</comment>
<dbReference type="Gene3D" id="1.10.472.80">
    <property type="entry name" value="Ypt/Rab-GAP domain of gyp1p, domain 3"/>
    <property type="match status" value="1"/>
</dbReference>
<name>A0A1G4I3J4_TRYEQ</name>
<organism evidence="8 9">
    <name type="scientific">Trypanosoma equiperdum</name>
    <dbReference type="NCBI Taxonomy" id="5694"/>
    <lineage>
        <taxon>Eukaryota</taxon>
        <taxon>Discoba</taxon>
        <taxon>Euglenozoa</taxon>
        <taxon>Kinetoplastea</taxon>
        <taxon>Metakinetoplastina</taxon>
        <taxon>Trypanosomatida</taxon>
        <taxon>Trypanosomatidae</taxon>
        <taxon>Trypanosoma</taxon>
    </lineage>
</organism>
<dbReference type="GO" id="GO:0032007">
    <property type="term" value="P:negative regulation of TOR signaling"/>
    <property type="evidence" value="ECO:0007669"/>
    <property type="project" value="TreeGrafter"/>
</dbReference>
<feature type="domain" description="Rab-GAP TBC" evidence="7">
    <location>
        <begin position="216"/>
        <end position="332"/>
    </location>
</feature>
<feature type="region of interest" description="Disordered" evidence="6">
    <location>
        <begin position="1"/>
        <end position="21"/>
    </location>
</feature>
<keyword evidence="4" id="KW-0458">Lysosome</keyword>
<evidence type="ECO:0000256" key="5">
    <source>
        <dbReference type="ARBA" id="ARBA00046045"/>
    </source>
</evidence>
<dbReference type="VEuPathDB" id="TriTrypDB:TEOVI_000487000"/>
<dbReference type="EMBL" id="CZPT02000533">
    <property type="protein sequence ID" value="SCU66350.1"/>
    <property type="molecule type" value="Genomic_DNA"/>
</dbReference>
<proteinExistence type="predicted"/>
<dbReference type="GO" id="GO:0005829">
    <property type="term" value="C:cytosol"/>
    <property type="evidence" value="ECO:0007669"/>
    <property type="project" value="UniProtKB-SubCell"/>
</dbReference>
<evidence type="ECO:0000256" key="4">
    <source>
        <dbReference type="ARBA" id="ARBA00023228"/>
    </source>
</evidence>
<comment type="function">
    <text evidence="5">Non-catalytic component of the TSC-TBC complex, a multiprotein complex that acts as a negative regulator of the canonical mTORC1 complex, an evolutionarily conserved central nutrient sensor that stimulates anabolic reactions and macromolecule biosynthesis to promote cellular biomass generation and growth. The TSC-TBC complex acts as a GTPase-activating protein (GAP) for the small GTPase RHEB, a direct activator of the protein kinase activity of mTORC1. In absence of nutrients, the TSC-TBC complex inhibits mTORC1, thereby preventing phosphorylation of ribosomal protein S6 kinase (RPS6KB1 and RPS6KB2) and EIF4EBP1 (4E-BP1) by the mTORC1 signaling. The TSC-TBC complex is inactivated in response to nutrients, relieving inhibition of mTORC1.</text>
</comment>
<dbReference type="InterPro" id="IPR035969">
    <property type="entry name" value="Rab-GAP_TBC_sf"/>
</dbReference>
<dbReference type="InterPro" id="IPR039842">
    <property type="entry name" value="TBC1D7"/>
</dbReference>
<accession>A0A1G4I3J4</accession>
<evidence type="ECO:0000256" key="6">
    <source>
        <dbReference type="SAM" id="MobiDB-lite"/>
    </source>
</evidence>
<evidence type="ECO:0000256" key="3">
    <source>
        <dbReference type="ARBA" id="ARBA00015455"/>
    </source>
</evidence>